<proteinExistence type="inferred from homology"/>
<dbReference type="InterPro" id="IPR004474">
    <property type="entry name" value="LytR_CpsA_psr"/>
</dbReference>
<dbReference type="RefSeq" id="WP_281882187.1">
    <property type="nucleotide sequence ID" value="NZ_BSDP01000001.1"/>
</dbReference>
<keyword evidence="2" id="KW-0472">Membrane</keyword>
<dbReference type="PANTHER" id="PTHR33392:SF6">
    <property type="entry name" value="POLYISOPRENYL-TEICHOIC ACID--PEPTIDOGLYCAN TEICHOIC ACID TRANSFERASE TAGU"/>
    <property type="match status" value="1"/>
</dbReference>
<feature type="domain" description="Cell envelope-related transcriptional attenuator" evidence="3">
    <location>
        <begin position="107"/>
        <end position="250"/>
    </location>
</feature>
<evidence type="ECO:0000256" key="1">
    <source>
        <dbReference type="ARBA" id="ARBA00006068"/>
    </source>
</evidence>
<keyword evidence="5" id="KW-1185">Reference proteome</keyword>
<evidence type="ECO:0000256" key="2">
    <source>
        <dbReference type="SAM" id="Phobius"/>
    </source>
</evidence>
<name>A0A9W6FMS1_9MICO</name>
<dbReference type="PANTHER" id="PTHR33392">
    <property type="entry name" value="POLYISOPRENYL-TEICHOIC ACID--PEPTIDOGLYCAN TEICHOIC ACID TRANSFERASE TAGU"/>
    <property type="match status" value="1"/>
</dbReference>
<gene>
    <name evidence="4" type="ORF">ARHIZOSPH14_04310</name>
</gene>
<dbReference type="Pfam" id="PF03816">
    <property type="entry name" value="LytR_cpsA_psr"/>
    <property type="match status" value="1"/>
</dbReference>
<comment type="similarity">
    <text evidence="1">Belongs to the LytR/CpsA/Psr (LCP) family.</text>
</comment>
<reference evidence="4" key="1">
    <citation type="submission" date="2022-12" db="EMBL/GenBank/DDBJ databases">
        <title>Reference genome sequencing for broad-spectrum identification of bacterial and archaeal isolates by mass spectrometry.</title>
        <authorList>
            <person name="Sekiguchi Y."/>
            <person name="Tourlousse D.M."/>
        </authorList>
    </citation>
    <scope>NUCLEOTIDE SEQUENCE</scope>
    <source>
        <strain evidence="4">14</strain>
    </source>
</reference>
<comment type="caution">
    <text evidence="4">The sequence shown here is derived from an EMBL/GenBank/DDBJ whole genome shotgun (WGS) entry which is preliminary data.</text>
</comment>
<dbReference type="AlphaFoldDB" id="A0A9W6FMS1"/>
<organism evidence="4 5">
    <name type="scientific">Agromyces rhizosphaerae</name>
    <dbReference type="NCBI Taxonomy" id="88374"/>
    <lineage>
        <taxon>Bacteria</taxon>
        <taxon>Bacillati</taxon>
        <taxon>Actinomycetota</taxon>
        <taxon>Actinomycetes</taxon>
        <taxon>Micrococcales</taxon>
        <taxon>Microbacteriaceae</taxon>
        <taxon>Agromyces</taxon>
    </lineage>
</organism>
<protein>
    <submittedName>
        <fullName evidence="4">Transcriptional regulator</fullName>
    </submittedName>
</protein>
<keyword evidence="2" id="KW-1133">Transmembrane helix</keyword>
<dbReference type="NCBIfam" id="TIGR00350">
    <property type="entry name" value="lytR_cpsA_psr"/>
    <property type="match status" value="1"/>
</dbReference>
<evidence type="ECO:0000313" key="4">
    <source>
        <dbReference type="EMBL" id="GLI26189.1"/>
    </source>
</evidence>
<dbReference type="EMBL" id="BSDP01000001">
    <property type="protein sequence ID" value="GLI26189.1"/>
    <property type="molecule type" value="Genomic_DNA"/>
</dbReference>
<dbReference type="InterPro" id="IPR050922">
    <property type="entry name" value="LytR/CpsA/Psr_CW_biosynth"/>
</dbReference>
<dbReference type="Proteomes" id="UP001144396">
    <property type="component" value="Unassembled WGS sequence"/>
</dbReference>
<dbReference type="Gene3D" id="3.40.630.190">
    <property type="entry name" value="LCP protein"/>
    <property type="match status" value="1"/>
</dbReference>
<evidence type="ECO:0000259" key="3">
    <source>
        <dbReference type="Pfam" id="PF03816"/>
    </source>
</evidence>
<sequence length="349" mass="37246">MSLNLDEAEVPARKRTGLRVTLITLGAILGVIAIGVAVVAIFIGTIARTWDEETAKLAEEDTFPEETLRPPIIEEGDAANAVNILLLGSDTRDAVGDDISDLPGGQRSDTIMVVNISGDREHVTVMSILRDSWVEIPGHGTAKINAALSWGGVPLTVQVIEGLIDTRIDQVAIVDAESFKGLTDALGGVDINNPIAFQSTHIDHFYPQGVQHLDGELAMAYARERKAYADGDYQRVRNQQLFISSVMDSALSADTALNPGRVVDIVSAVSPFVTVSEGLNAGYVGGLALEMTSIRKDDINFFTMPTSGIGVSADGQSIVLVDQSRIPEMQEAWAEDEVADFADLVKSGG</sequence>
<keyword evidence="2" id="KW-0812">Transmembrane</keyword>
<feature type="transmembrane region" description="Helical" evidence="2">
    <location>
        <begin position="20"/>
        <end position="47"/>
    </location>
</feature>
<accession>A0A9W6FMS1</accession>
<evidence type="ECO:0000313" key="5">
    <source>
        <dbReference type="Proteomes" id="UP001144396"/>
    </source>
</evidence>